<keyword evidence="2" id="KW-0217">Developmental protein</keyword>
<gene>
    <name evidence="21" type="primary">LOC114475608</name>
</gene>
<dbReference type="SMART" id="SM00060">
    <property type="entry name" value="FN3"/>
    <property type="match status" value="3"/>
</dbReference>
<dbReference type="PROSITE" id="PS50853">
    <property type="entry name" value="FN3"/>
    <property type="match status" value="3"/>
</dbReference>
<feature type="domain" description="Ig-like" evidence="19">
    <location>
        <begin position="27"/>
        <end position="123"/>
    </location>
</feature>
<keyword evidence="9" id="KW-0524">Neurogenesis</keyword>
<dbReference type="CDD" id="cd00063">
    <property type="entry name" value="FN3"/>
    <property type="match status" value="3"/>
</dbReference>
<evidence type="ECO:0000256" key="12">
    <source>
        <dbReference type="ARBA" id="ARBA00023157"/>
    </source>
</evidence>
<evidence type="ECO:0000256" key="13">
    <source>
        <dbReference type="ARBA" id="ARBA00023170"/>
    </source>
</evidence>
<dbReference type="FunFam" id="2.60.40.10:FF:000055">
    <property type="entry name" value="roundabout homolog 1 isoform X2"/>
    <property type="match status" value="1"/>
</dbReference>
<keyword evidence="11 18" id="KW-0472">Membrane</keyword>
<dbReference type="InterPro" id="IPR036116">
    <property type="entry name" value="FN3_sf"/>
</dbReference>
<dbReference type="PROSITE" id="PS50835">
    <property type="entry name" value="IG_LIKE"/>
    <property type="match status" value="5"/>
</dbReference>
<feature type="domain" description="Ig-like" evidence="19">
    <location>
        <begin position="309"/>
        <end position="404"/>
    </location>
</feature>
<proteinExistence type="inferred from homology"/>
<evidence type="ECO:0000313" key="21">
    <source>
        <dbReference type="Ensembl" id="ENSGWIP00000051351.1"/>
    </source>
</evidence>
<dbReference type="Pfam" id="PF07679">
    <property type="entry name" value="I-set"/>
    <property type="match status" value="4"/>
</dbReference>
<reference evidence="21" key="3">
    <citation type="submission" date="2025-09" db="UniProtKB">
        <authorList>
            <consortium name="Ensembl"/>
        </authorList>
    </citation>
    <scope>IDENTIFICATION</scope>
</reference>
<keyword evidence="6" id="KW-0732">Signal</keyword>
<dbReference type="GO" id="GO:0016020">
    <property type="term" value="C:membrane"/>
    <property type="evidence" value="ECO:0007669"/>
    <property type="project" value="UniProtKB-SubCell"/>
</dbReference>
<dbReference type="InterPro" id="IPR003599">
    <property type="entry name" value="Ig_sub"/>
</dbReference>
<dbReference type="GO" id="GO:0051239">
    <property type="term" value="P:regulation of multicellular organismal process"/>
    <property type="evidence" value="ECO:0007669"/>
    <property type="project" value="UniProtKB-ARBA"/>
</dbReference>
<dbReference type="SUPFAM" id="SSF49265">
    <property type="entry name" value="Fibronectin type III"/>
    <property type="match status" value="2"/>
</dbReference>
<dbReference type="FunFam" id="2.60.40.10:FF:000026">
    <property type="entry name" value="roundabout homolog 2 isoform X1"/>
    <property type="match status" value="1"/>
</dbReference>
<feature type="domain" description="Fibronectin type-III" evidence="20">
    <location>
        <begin position="720"/>
        <end position="817"/>
    </location>
</feature>
<evidence type="ECO:0000256" key="3">
    <source>
        <dbReference type="ARBA" id="ARBA00022500"/>
    </source>
</evidence>
<dbReference type="SMART" id="SM00409">
    <property type="entry name" value="IG"/>
    <property type="match status" value="5"/>
</dbReference>
<keyword evidence="4" id="KW-0597">Phosphoprotein</keyword>
<keyword evidence="14" id="KW-0325">Glycoprotein</keyword>
<evidence type="ECO:0000256" key="10">
    <source>
        <dbReference type="ARBA" id="ARBA00022989"/>
    </source>
</evidence>
<dbReference type="PANTHER" id="PTHR12231">
    <property type="entry name" value="CTX-RELATED TYPE I TRANSMEMBRANE PROTEIN"/>
    <property type="match status" value="1"/>
</dbReference>
<feature type="domain" description="Ig-like" evidence="19">
    <location>
        <begin position="221"/>
        <end position="304"/>
    </location>
</feature>
<evidence type="ECO:0000256" key="11">
    <source>
        <dbReference type="ARBA" id="ARBA00023136"/>
    </source>
</evidence>
<comment type="subcellular location">
    <subcellularLocation>
        <location evidence="1">Membrane</location>
        <topology evidence="1">Single-pass type I membrane protein</topology>
    </subcellularLocation>
</comment>
<dbReference type="FunFam" id="2.60.40.10:FF:000053">
    <property type="entry name" value="Roundabout guidance receptor 1"/>
    <property type="match status" value="1"/>
</dbReference>
<dbReference type="GO" id="GO:0030154">
    <property type="term" value="P:cell differentiation"/>
    <property type="evidence" value="ECO:0007669"/>
    <property type="project" value="UniProtKB-KW"/>
</dbReference>
<dbReference type="FunFam" id="2.60.40.10:FF:000058">
    <property type="entry name" value="roundabout homolog 2 isoform X3"/>
    <property type="match status" value="1"/>
</dbReference>
<evidence type="ECO:0000256" key="16">
    <source>
        <dbReference type="ARBA" id="ARBA00061206"/>
    </source>
</evidence>
<dbReference type="PRINTS" id="PR00014">
    <property type="entry name" value="FNTYPEIII"/>
</dbReference>
<dbReference type="InterPro" id="IPR036179">
    <property type="entry name" value="Ig-like_dom_sf"/>
</dbReference>
<evidence type="ECO:0000256" key="1">
    <source>
        <dbReference type="ARBA" id="ARBA00004479"/>
    </source>
</evidence>
<dbReference type="FunFam" id="2.60.40.10:FF:000008">
    <property type="entry name" value="roundabout homolog 2 isoform X2"/>
    <property type="match status" value="2"/>
</dbReference>
<evidence type="ECO:0000259" key="19">
    <source>
        <dbReference type="PROSITE" id="PS50835"/>
    </source>
</evidence>
<feature type="domain" description="Ig-like" evidence="19">
    <location>
        <begin position="129"/>
        <end position="216"/>
    </location>
</feature>
<dbReference type="Proteomes" id="UP000694680">
    <property type="component" value="Chromosome 14"/>
</dbReference>
<dbReference type="Pfam" id="PF13927">
    <property type="entry name" value="Ig_3"/>
    <property type="match status" value="1"/>
</dbReference>
<keyword evidence="12" id="KW-1015">Disulfide bond</keyword>
<dbReference type="InterPro" id="IPR003961">
    <property type="entry name" value="FN3_dom"/>
</dbReference>
<keyword evidence="10 18" id="KW-1133">Transmembrane helix</keyword>
<organism evidence="21 22">
    <name type="scientific">Gouania willdenowi</name>
    <name type="common">Blunt-snouted clingfish</name>
    <name type="synonym">Lepadogaster willdenowi</name>
    <dbReference type="NCBI Taxonomy" id="441366"/>
    <lineage>
        <taxon>Eukaryota</taxon>
        <taxon>Metazoa</taxon>
        <taxon>Chordata</taxon>
        <taxon>Craniata</taxon>
        <taxon>Vertebrata</taxon>
        <taxon>Euteleostomi</taxon>
        <taxon>Actinopterygii</taxon>
        <taxon>Neopterygii</taxon>
        <taxon>Teleostei</taxon>
        <taxon>Neoteleostei</taxon>
        <taxon>Acanthomorphata</taxon>
        <taxon>Ovalentaria</taxon>
        <taxon>Blenniimorphae</taxon>
        <taxon>Blenniiformes</taxon>
        <taxon>Gobiesocoidei</taxon>
        <taxon>Gobiesocidae</taxon>
        <taxon>Gobiesocinae</taxon>
        <taxon>Gouania</taxon>
    </lineage>
</organism>
<reference evidence="21" key="1">
    <citation type="submission" date="2020-06" db="EMBL/GenBank/DDBJ databases">
        <authorList>
            <consortium name="Wellcome Sanger Institute Data Sharing"/>
        </authorList>
    </citation>
    <scope>NUCLEOTIDE SEQUENCE [LARGE SCALE GENOMIC DNA]</scope>
</reference>
<evidence type="ECO:0000259" key="20">
    <source>
        <dbReference type="PROSITE" id="PS50853"/>
    </source>
</evidence>
<evidence type="ECO:0000256" key="17">
    <source>
        <dbReference type="SAM" id="MobiDB-lite"/>
    </source>
</evidence>
<dbReference type="InterPro" id="IPR013098">
    <property type="entry name" value="Ig_I-set"/>
</dbReference>
<sequence length="1181" mass="129284">FLVITSSLHFPFLCLPGSRLRQEDFPPRIVEHPSDLIVSKGEPATLNCKAEGRPAPTVEWYKDGERVETDRDNPRSHRMLLPSGSLFFLRIVHGRRSKPDDGSYVCVARNYLGEAVSRNASLEVAFLRDDFRQNPQDMVVAVGETANFECQAPRGHPEPTTFWRKDKARLDLKDDRITARGGKLTISNAKKTDAGIYVCVAANMVGERESEKAHLSVFERPMFVQRPVNQVVLVDEGVEFRCQVHGDPPPTLRWKKDDVDIPRGRYEKEDYLLRIKKASVSDQGTFTCFGENRVGKAEASAYLTIREAPQFIVRPRDQIVAQGRTATFPCETRGKPQPAVFWQREGSQDLLFPNQPSQGESRVSVSVSGELTISDVQRSDAGYYICQALTVAGSIMAKAQLEVADALKDRPPPIIRQGPSNQTQALGSVSLLRCQALGDPEPTVTWRKNGANLLGKDPRFSLLEHGSLQIQSTKLSDSGLYTCVATSSSGETSWSAYLDVRGLRPPSKPEVTDVTKSSISLSWEPGPEAGSPVSSYVIEAFGQSVSNSWQTLADHVKITGFTVRDLRPNTVYLFIIRAVNAQGLGDPSPMSEPVRTQDISPTAQGVDHRRVQKELGDVVVNMHNPVVLSSTSVQVTWTVENPSQFIQGYRVLYRQTSGLPSPGPWQTKDLKVASERDITLTDLKKGIVYEIKVRPYFNEFQGADSESMTARTMEEAPGAPPQQVTVLTVGNHNSTSISVSWDPPLSDEQNGIIQEYKIWCLANETRFHVNKSVDATIRSVVVGGLQTGVQYRVEVAAGTSAGVGVKSKPQLIILEGNNSISDVVKQPAFIAGLGGACWIVLMGFSAWLYWRRKKRKGLSNYAGKIIFTGRPGLLKTGDPGLPWLADSWPSTSLPANGGLGSPKGGGNFGRGDVLPSAAVEKTGTMLSDGAIYSSIDFMGKAGYSSPARGSQPTPYATTQILQSNSFHELAVDRPDPRWKASLQAQQEIANLGYSLTDRRPGSGAKAGKKKKVKGGTKSSKSNGSCWANMPLPPPPMHPLPGTEVDLDHYPYDSNNWAPPIPVQSYRHQSLDNGGEEERGPTPPLRGRSSSPAAAPFGQPSSSSLSSTHHDEMQSILQAHLDELTRAYQYEVAKQFPHHFIWPACRVSPRYLGALTEILFGVPTLPIIDSHSLITAPQFQTS</sequence>
<dbReference type="InterPro" id="IPR013106">
    <property type="entry name" value="Ig_V-set"/>
</dbReference>
<feature type="domain" description="Ig-like" evidence="19">
    <location>
        <begin position="413"/>
        <end position="499"/>
    </location>
</feature>
<evidence type="ECO:0000256" key="18">
    <source>
        <dbReference type="SAM" id="Phobius"/>
    </source>
</evidence>
<evidence type="ECO:0000256" key="7">
    <source>
        <dbReference type="ARBA" id="ARBA00022737"/>
    </source>
</evidence>
<name>A0A8C5HXE7_GOUWI</name>
<protein>
    <submittedName>
        <fullName evidence="21">Roundabout homolog 2-like</fullName>
    </submittedName>
</protein>
<dbReference type="SMART" id="SM00408">
    <property type="entry name" value="IGc2"/>
    <property type="match status" value="5"/>
</dbReference>
<feature type="compositionally biased region" description="Low complexity" evidence="17">
    <location>
        <begin position="1015"/>
        <end position="1024"/>
    </location>
</feature>
<dbReference type="GO" id="GO:0006935">
    <property type="term" value="P:chemotaxis"/>
    <property type="evidence" value="ECO:0007669"/>
    <property type="project" value="UniProtKB-KW"/>
</dbReference>
<keyword evidence="13" id="KW-0675">Receptor</keyword>
<keyword evidence="8" id="KW-0221">Differentiation</keyword>
<keyword evidence="22" id="KW-1185">Reference proteome</keyword>
<dbReference type="PANTHER" id="PTHR12231:SF242">
    <property type="entry name" value="ROUNDABOUT HOMOLOG 2"/>
    <property type="match status" value="1"/>
</dbReference>
<feature type="region of interest" description="Disordered" evidence="17">
    <location>
        <begin position="1060"/>
        <end position="1111"/>
    </location>
</feature>
<feature type="domain" description="Fibronectin type-III" evidence="20">
    <location>
        <begin position="618"/>
        <end position="715"/>
    </location>
</feature>
<evidence type="ECO:0000256" key="5">
    <source>
        <dbReference type="ARBA" id="ARBA00022692"/>
    </source>
</evidence>
<dbReference type="InterPro" id="IPR013783">
    <property type="entry name" value="Ig-like_fold"/>
</dbReference>
<dbReference type="SUPFAM" id="SSF48726">
    <property type="entry name" value="Immunoglobulin"/>
    <property type="match status" value="5"/>
</dbReference>
<evidence type="ECO:0000256" key="8">
    <source>
        <dbReference type="ARBA" id="ARBA00022782"/>
    </source>
</evidence>
<keyword evidence="5 18" id="KW-0812">Transmembrane</keyword>
<evidence type="ECO:0000256" key="9">
    <source>
        <dbReference type="ARBA" id="ARBA00022902"/>
    </source>
</evidence>
<dbReference type="InterPro" id="IPR051170">
    <property type="entry name" value="Neural/epithelial_adhesion"/>
</dbReference>
<evidence type="ECO:0000256" key="4">
    <source>
        <dbReference type="ARBA" id="ARBA00022553"/>
    </source>
</evidence>
<dbReference type="Ensembl" id="ENSGWIT00000055435.1">
    <property type="protein sequence ID" value="ENSGWIP00000051351.1"/>
    <property type="gene ID" value="ENSGWIG00000024770.1"/>
</dbReference>
<comment type="similarity">
    <text evidence="16">Belongs to the immunoglobulin superfamily. ROBO family.</text>
</comment>
<evidence type="ECO:0000256" key="15">
    <source>
        <dbReference type="ARBA" id="ARBA00023319"/>
    </source>
</evidence>
<keyword evidence="3" id="KW-0145">Chemotaxis</keyword>
<evidence type="ECO:0000313" key="22">
    <source>
        <dbReference type="Proteomes" id="UP000694680"/>
    </source>
</evidence>
<dbReference type="CDD" id="cd07693">
    <property type="entry name" value="IgC_1_Robo"/>
    <property type="match status" value="1"/>
</dbReference>
<dbReference type="Pfam" id="PF00041">
    <property type="entry name" value="fn3"/>
    <property type="match status" value="3"/>
</dbReference>
<dbReference type="InterPro" id="IPR003598">
    <property type="entry name" value="Ig_sub2"/>
</dbReference>
<dbReference type="Gene3D" id="2.60.40.10">
    <property type="entry name" value="Immunoglobulins"/>
    <property type="match status" value="8"/>
</dbReference>
<dbReference type="GO" id="GO:0022603">
    <property type="term" value="P:regulation of anatomical structure morphogenesis"/>
    <property type="evidence" value="ECO:0007669"/>
    <property type="project" value="UniProtKB-ARBA"/>
</dbReference>
<feature type="transmembrane region" description="Helical" evidence="18">
    <location>
        <begin position="828"/>
        <end position="850"/>
    </location>
</feature>
<dbReference type="GO" id="GO:0007417">
    <property type="term" value="P:central nervous system development"/>
    <property type="evidence" value="ECO:0007669"/>
    <property type="project" value="UniProtKB-ARBA"/>
</dbReference>
<keyword evidence="7" id="KW-0677">Repeat</keyword>
<dbReference type="FunFam" id="2.60.40.10:FF:000065">
    <property type="entry name" value="roundabout homolog 1 isoform X3"/>
    <property type="match status" value="1"/>
</dbReference>
<keyword evidence="15" id="KW-0393">Immunoglobulin domain</keyword>
<feature type="domain" description="Fibronectin type-III" evidence="20">
    <location>
        <begin position="505"/>
        <end position="599"/>
    </location>
</feature>
<evidence type="ECO:0000256" key="6">
    <source>
        <dbReference type="ARBA" id="ARBA00022729"/>
    </source>
</evidence>
<dbReference type="InterPro" id="IPR007110">
    <property type="entry name" value="Ig-like_dom"/>
</dbReference>
<dbReference type="AlphaFoldDB" id="A0A8C5HXE7"/>
<evidence type="ECO:0000256" key="14">
    <source>
        <dbReference type="ARBA" id="ARBA00023180"/>
    </source>
</evidence>
<reference evidence="21" key="2">
    <citation type="submission" date="2025-08" db="UniProtKB">
        <authorList>
            <consortium name="Ensembl"/>
        </authorList>
    </citation>
    <scope>IDENTIFICATION</scope>
</reference>
<dbReference type="SMART" id="SM00406">
    <property type="entry name" value="IGv"/>
    <property type="match status" value="3"/>
</dbReference>
<feature type="region of interest" description="Disordered" evidence="17">
    <location>
        <begin position="991"/>
        <end position="1046"/>
    </location>
</feature>
<dbReference type="FunFam" id="2.60.40.10:FF:000043">
    <property type="entry name" value="roundabout homolog 2 isoform X2"/>
    <property type="match status" value="1"/>
</dbReference>
<evidence type="ECO:0000256" key="2">
    <source>
        <dbReference type="ARBA" id="ARBA00022473"/>
    </source>
</evidence>
<accession>A0A8C5HXE7</accession>